<protein>
    <submittedName>
        <fullName evidence="2">Uncharacterized protein</fullName>
    </submittedName>
</protein>
<evidence type="ECO:0000313" key="3">
    <source>
        <dbReference type="Proteomes" id="UP001149165"/>
    </source>
</evidence>
<feature type="compositionally biased region" description="Polar residues" evidence="1">
    <location>
        <begin position="1"/>
        <end position="34"/>
    </location>
</feature>
<proteinExistence type="predicted"/>
<comment type="caution">
    <text evidence="2">The sequence shown here is derived from an EMBL/GenBank/DDBJ whole genome shotgun (WGS) entry which is preliminary data.</text>
</comment>
<gene>
    <name evidence="2" type="ORF">N7456_010205</name>
</gene>
<dbReference type="Proteomes" id="UP001149165">
    <property type="component" value="Unassembled WGS sequence"/>
</dbReference>
<name>A0A9W9F679_9EURO</name>
<sequence>MSGPKSTPATARNGTTSSTLSQSNVSQVPRASRNSIDRFTGAPASEGPYYVGARTEERSTHLTGLSNQVNAMDDILKSRS</sequence>
<accession>A0A9W9F679</accession>
<dbReference type="EMBL" id="JAPQKH010000006">
    <property type="protein sequence ID" value="KAJ5094344.1"/>
    <property type="molecule type" value="Genomic_DNA"/>
</dbReference>
<evidence type="ECO:0000313" key="2">
    <source>
        <dbReference type="EMBL" id="KAJ5094344.1"/>
    </source>
</evidence>
<evidence type="ECO:0000256" key="1">
    <source>
        <dbReference type="SAM" id="MobiDB-lite"/>
    </source>
</evidence>
<keyword evidence="3" id="KW-1185">Reference proteome</keyword>
<dbReference type="OrthoDB" id="4501485at2759"/>
<reference evidence="2" key="1">
    <citation type="submission" date="2022-11" db="EMBL/GenBank/DDBJ databases">
        <authorList>
            <person name="Petersen C."/>
        </authorList>
    </citation>
    <scope>NUCLEOTIDE SEQUENCE</scope>
    <source>
        <strain evidence="2">IBT 30069</strain>
    </source>
</reference>
<feature type="region of interest" description="Disordered" evidence="1">
    <location>
        <begin position="1"/>
        <end position="55"/>
    </location>
</feature>
<organism evidence="2 3">
    <name type="scientific">Penicillium angulare</name>
    <dbReference type="NCBI Taxonomy" id="116970"/>
    <lineage>
        <taxon>Eukaryota</taxon>
        <taxon>Fungi</taxon>
        <taxon>Dikarya</taxon>
        <taxon>Ascomycota</taxon>
        <taxon>Pezizomycotina</taxon>
        <taxon>Eurotiomycetes</taxon>
        <taxon>Eurotiomycetidae</taxon>
        <taxon>Eurotiales</taxon>
        <taxon>Aspergillaceae</taxon>
        <taxon>Penicillium</taxon>
    </lineage>
</organism>
<dbReference type="AlphaFoldDB" id="A0A9W9F679"/>
<reference evidence="2" key="2">
    <citation type="journal article" date="2023" name="IMA Fungus">
        <title>Comparative genomic study of the Penicillium genus elucidates a diverse pangenome and 15 lateral gene transfer events.</title>
        <authorList>
            <person name="Petersen C."/>
            <person name="Sorensen T."/>
            <person name="Nielsen M.R."/>
            <person name="Sondergaard T.E."/>
            <person name="Sorensen J.L."/>
            <person name="Fitzpatrick D.A."/>
            <person name="Frisvad J.C."/>
            <person name="Nielsen K.L."/>
        </authorList>
    </citation>
    <scope>NUCLEOTIDE SEQUENCE</scope>
    <source>
        <strain evidence="2">IBT 30069</strain>
    </source>
</reference>